<feature type="transmembrane region" description="Helical" evidence="8">
    <location>
        <begin position="193"/>
        <end position="222"/>
    </location>
</feature>
<feature type="transmembrane region" description="Helical" evidence="8">
    <location>
        <begin position="132"/>
        <end position="150"/>
    </location>
</feature>
<evidence type="ECO:0000256" key="5">
    <source>
        <dbReference type="ARBA" id="ARBA00022692"/>
    </source>
</evidence>
<dbReference type="RefSeq" id="WP_260347769.1">
    <property type="nucleotide sequence ID" value="NZ_JAOAOS010000001.1"/>
</dbReference>
<evidence type="ECO:0000256" key="6">
    <source>
        <dbReference type="ARBA" id="ARBA00022989"/>
    </source>
</evidence>
<proteinExistence type="predicted"/>
<feature type="transmembrane region" description="Helical" evidence="8">
    <location>
        <begin position="234"/>
        <end position="256"/>
    </location>
</feature>
<dbReference type="PANTHER" id="PTHR33908">
    <property type="entry name" value="MANNOSYLTRANSFERASE YKCB-RELATED"/>
    <property type="match status" value="1"/>
</dbReference>
<dbReference type="Proteomes" id="UP001595976">
    <property type="component" value="Unassembled WGS sequence"/>
</dbReference>
<feature type="transmembrane region" description="Helical" evidence="8">
    <location>
        <begin position="105"/>
        <end position="126"/>
    </location>
</feature>
<evidence type="ECO:0000256" key="8">
    <source>
        <dbReference type="SAM" id="Phobius"/>
    </source>
</evidence>
<protein>
    <submittedName>
        <fullName evidence="9">ArnT family glycosyltransferase</fullName>
        <ecNumber evidence="9">2.4.-.-</ecNumber>
    </submittedName>
</protein>
<dbReference type="GO" id="GO:0016757">
    <property type="term" value="F:glycosyltransferase activity"/>
    <property type="evidence" value="ECO:0007669"/>
    <property type="project" value="UniProtKB-KW"/>
</dbReference>
<feature type="transmembrane region" description="Helical" evidence="8">
    <location>
        <begin position="403"/>
        <end position="424"/>
    </location>
</feature>
<comment type="caution">
    <text evidence="9">The sequence shown here is derived from an EMBL/GenBank/DDBJ whole genome shotgun (WGS) entry which is preliminary data.</text>
</comment>
<evidence type="ECO:0000256" key="3">
    <source>
        <dbReference type="ARBA" id="ARBA00022676"/>
    </source>
</evidence>
<feature type="transmembrane region" description="Helical" evidence="8">
    <location>
        <begin position="431"/>
        <end position="450"/>
    </location>
</feature>
<feature type="transmembrane region" description="Helical" evidence="8">
    <location>
        <begin position="320"/>
        <end position="338"/>
    </location>
</feature>
<feature type="transmembrane region" description="Helical" evidence="8">
    <location>
        <begin position="372"/>
        <end position="397"/>
    </location>
</feature>
<keyword evidence="10" id="KW-1185">Reference proteome</keyword>
<dbReference type="EMBL" id="JBHSLI010000001">
    <property type="protein sequence ID" value="MFC5291824.1"/>
    <property type="molecule type" value="Genomic_DNA"/>
</dbReference>
<keyword evidence="3 9" id="KW-0328">Glycosyltransferase</keyword>
<evidence type="ECO:0000256" key="7">
    <source>
        <dbReference type="ARBA" id="ARBA00023136"/>
    </source>
</evidence>
<keyword evidence="6 8" id="KW-1133">Transmembrane helix</keyword>
<accession>A0ABW0F0U3</accession>
<keyword evidence="5 8" id="KW-0812">Transmembrane</keyword>
<dbReference type="PANTHER" id="PTHR33908:SF3">
    <property type="entry name" value="UNDECAPRENYL PHOSPHATE-ALPHA-4-AMINO-4-DEOXY-L-ARABINOSE ARABINOSYL TRANSFERASE"/>
    <property type="match status" value="1"/>
</dbReference>
<evidence type="ECO:0000256" key="4">
    <source>
        <dbReference type="ARBA" id="ARBA00022679"/>
    </source>
</evidence>
<evidence type="ECO:0000313" key="9">
    <source>
        <dbReference type="EMBL" id="MFC5291824.1"/>
    </source>
</evidence>
<evidence type="ECO:0000256" key="2">
    <source>
        <dbReference type="ARBA" id="ARBA00022475"/>
    </source>
</evidence>
<gene>
    <name evidence="9" type="ORF">ACFPK2_02340</name>
</gene>
<dbReference type="InterPro" id="IPR050297">
    <property type="entry name" value="LipidA_mod_glycosyltrf_83"/>
</dbReference>
<reference evidence="10" key="1">
    <citation type="journal article" date="2019" name="Int. J. Syst. Evol. Microbiol.">
        <title>The Global Catalogue of Microorganisms (GCM) 10K type strain sequencing project: providing services to taxonomists for standard genome sequencing and annotation.</title>
        <authorList>
            <consortium name="The Broad Institute Genomics Platform"/>
            <consortium name="The Broad Institute Genome Sequencing Center for Infectious Disease"/>
            <person name="Wu L."/>
            <person name="Ma J."/>
        </authorList>
    </citation>
    <scope>NUCLEOTIDE SEQUENCE [LARGE SCALE GENOMIC DNA]</scope>
    <source>
        <strain evidence="10">CGMCC 1.15643</strain>
    </source>
</reference>
<feature type="transmembrane region" description="Helical" evidence="8">
    <location>
        <begin position="80"/>
        <end position="98"/>
    </location>
</feature>
<feature type="transmembrane region" description="Helical" evidence="8">
    <location>
        <begin position="159"/>
        <end position="177"/>
    </location>
</feature>
<comment type="subcellular location">
    <subcellularLocation>
        <location evidence="1">Cell membrane</location>
        <topology evidence="1">Multi-pass membrane protein</topology>
    </subcellularLocation>
</comment>
<dbReference type="EC" id="2.4.-.-" evidence="9"/>
<keyword evidence="2" id="KW-1003">Cell membrane</keyword>
<feature type="transmembrane region" description="Helical" evidence="8">
    <location>
        <begin position="288"/>
        <end position="313"/>
    </location>
</feature>
<keyword evidence="7 8" id="KW-0472">Membrane</keyword>
<sequence length="564" mass="60698">MFSLTPAIDRLSAFVSASHGRACAFLLLLSLCAFLPGFATLQPVDRDEPRFAQASKQMLETGDFVDIRFQDEARHKKPVGIYWLQAAAVQAGAALGVPEARTQIWLYRIPSLVGATATVLLTYWALLAFLSPPLALLGGALMAAAVLLGVEARIAKTDAVLAACAVASMGALARTWLDWTRSLAFVPSRRNWLVFWGATAIGLLIKGPIVPMVWGLAVLVLSASQRSFRWLKPLRFGPGLLICLIVALPWFVAIMLKTGGSFFAESVGQDMLGKVTEGQEKHWGPPGLYLLFFFATYWPAAAFAAMAVPFAWVRRREPQILFLIAWILPSWVVFEAVPTKLPHYVLPLYPAITALLLLAVVNGGIDRYRRGAVATASLVVAVPLALMAVVVLGNWTLDGAVPWLALPFFALVLAIGVGIVAAFRRQEFEGALWRCVLASLLLTVAIYPFAVESLRSLKLSPRLAEAARAVACADPAVITLGYREPSLVFLTGTDLAMAASGAQAANFLSQPGCRVAFVESRYAGEFEAAVAALPQKPRLLTTIRGFNLNGGRRLALAVYAGAPG</sequence>
<evidence type="ECO:0000256" key="1">
    <source>
        <dbReference type="ARBA" id="ARBA00004651"/>
    </source>
</evidence>
<evidence type="ECO:0000313" key="10">
    <source>
        <dbReference type="Proteomes" id="UP001595976"/>
    </source>
</evidence>
<organism evidence="9 10">
    <name type="scientific">Bosea minatitlanensis</name>
    <dbReference type="NCBI Taxonomy" id="128782"/>
    <lineage>
        <taxon>Bacteria</taxon>
        <taxon>Pseudomonadati</taxon>
        <taxon>Pseudomonadota</taxon>
        <taxon>Alphaproteobacteria</taxon>
        <taxon>Hyphomicrobiales</taxon>
        <taxon>Boseaceae</taxon>
        <taxon>Bosea</taxon>
    </lineage>
</organism>
<name>A0ABW0F0U3_9HYPH</name>
<feature type="transmembrane region" description="Helical" evidence="8">
    <location>
        <begin position="344"/>
        <end position="365"/>
    </location>
</feature>
<keyword evidence="4 9" id="KW-0808">Transferase</keyword>